<organism evidence="1 2">
    <name type="scientific">Corallococcus carmarthensis</name>
    <dbReference type="NCBI Taxonomy" id="2316728"/>
    <lineage>
        <taxon>Bacteria</taxon>
        <taxon>Pseudomonadati</taxon>
        <taxon>Myxococcota</taxon>
        <taxon>Myxococcia</taxon>
        <taxon>Myxococcales</taxon>
        <taxon>Cystobacterineae</taxon>
        <taxon>Myxococcaceae</taxon>
        <taxon>Corallococcus</taxon>
    </lineage>
</organism>
<proteinExistence type="predicted"/>
<dbReference type="OrthoDB" id="5517680at2"/>
<gene>
    <name evidence="1" type="ORF">D7X32_09910</name>
</gene>
<name>A0A3A8KKK4_9BACT</name>
<comment type="caution">
    <text evidence="1">The sequence shown here is derived from an EMBL/GenBank/DDBJ whole genome shotgun (WGS) entry which is preliminary data.</text>
</comment>
<dbReference type="AlphaFoldDB" id="A0A3A8KKK4"/>
<keyword evidence="2" id="KW-1185">Reference proteome</keyword>
<dbReference type="EMBL" id="RAWE01000025">
    <property type="protein sequence ID" value="RKH04751.1"/>
    <property type="molecule type" value="Genomic_DNA"/>
</dbReference>
<protein>
    <submittedName>
        <fullName evidence="1">Uncharacterized protein</fullName>
    </submittedName>
</protein>
<dbReference type="RefSeq" id="WP_120602277.1">
    <property type="nucleotide sequence ID" value="NZ_JABFJX010000298.1"/>
</dbReference>
<evidence type="ECO:0000313" key="1">
    <source>
        <dbReference type="EMBL" id="RKH04751.1"/>
    </source>
</evidence>
<accession>A0A3A8KKK4</accession>
<reference evidence="2" key="1">
    <citation type="submission" date="2018-09" db="EMBL/GenBank/DDBJ databases">
        <authorList>
            <person name="Livingstone P.G."/>
            <person name="Whitworth D.E."/>
        </authorList>
    </citation>
    <scope>NUCLEOTIDE SEQUENCE [LARGE SCALE GENOMIC DNA]</scope>
    <source>
        <strain evidence="2">CA043D</strain>
    </source>
</reference>
<evidence type="ECO:0000313" key="2">
    <source>
        <dbReference type="Proteomes" id="UP000268313"/>
    </source>
</evidence>
<sequence>MHFVQIEMGNERLAENVKYTVLDNKLARFVTIVGSTRSFTVENGIKDTKAFVVTFQTEQLEEIKTMMTDPTMRVATMVAWEMSA</sequence>
<dbReference type="Proteomes" id="UP000268313">
    <property type="component" value="Unassembled WGS sequence"/>
</dbReference>